<dbReference type="InterPro" id="IPR004841">
    <property type="entry name" value="AA-permease/SLC12A_dom"/>
</dbReference>
<comment type="subcellular location">
    <subcellularLocation>
        <location evidence="1">Membrane</location>
        <topology evidence="1">Multi-pass membrane protein</topology>
    </subcellularLocation>
</comment>
<feature type="transmembrane region" description="Helical" evidence="5">
    <location>
        <begin position="122"/>
        <end position="141"/>
    </location>
</feature>
<protein>
    <submittedName>
        <fullName evidence="7">Amino acid APC family transporter</fullName>
    </submittedName>
</protein>
<feature type="transmembrane region" description="Helical" evidence="5">
    <location>
        <begin position="153"/>
        <end position="173"/>
    </location>
</feature>
<dbReference type="PANTHER" id="PTHR42770">
    <property type="entry name" value="AMINO ACID TRANSPORTER-RELATED"/>
    <property type="match status" value="1"/>
</dbReference>
<evidence type="ECO:0000256" key="3">
    <source>
        <dbReference type="ARBA" id="ARBA00022989"/>
    </source>
</evidence>
<keyword evidence="3 5" id="KW-1133">Transmembrane helix</keyword>
<organism evidence="7 8">
    <name type="scientific">Pusillibacter faecalis</name>
    <dbReference type="NCBI Taxonomy" id="2714358"/>
    <lineage>
        <taxon>Bacteria</taxon>
        <taxon>Bacillati</taxon>
        <taxon>Bacillota</taxon>
        <taxon>Clostridia</taxon>
        <taxon>Eubacteriales</taxon>
        <taxon>Oscillospiraceae</taxon>
        <taxon>Pusillibacter</taxon>
    </lineage>
</organism>
<gene>
    <name evidence="7" type="ORF">MM59RIKEN_18900</name>
</gene>
<accession>A0A810QG55</accession>
<dbReference type="InterPro" id="IPR050367">
    <property type="entry name" value="APC_superfamily"/>
</dbReference>
<evidence type="ECO:0000259" key="6">
    <source>
        <dbReference type="Pfam" id="PF00324"/>
    </source>
</evidence>
<feature type="transmembrane region" description="Helical" evidence="5">
    <location>
        <begin position="327"/>
        <end position="346"/>
    </location>
</feature>
<feature type="transmembrane region" description="Helical" evidence="5">
    <location>
        <begin position="12"/>
        <end position="32"/>
    </location>
</feature>
<feature type="transmembrane region" description="Helical" evidence="5">
    <location>
        <begin position="282"/>
        <end position="306"/>
    </location>
</feature>
<dbReference type="PIRSF" id="PIRSF006060">
    <property type="entry name" value="AA_transporter"/>
    <property type="match status" value="1"/>
</dbReference>
<dbReference type="Proteomes" id="UP000679848">
    <property type="component" value="Chromosome"/>
</dbReference>
<keyword evidence="8" id="KW-1185">Reference proteome</keyword>
<dbReference type="Pfam" id="PF00324">
    <property type="entry name" value="AA_permease"/>
    <property type="match status" value="1"/>
</dbReference>
<evidence type="ECO:0000256" key="4">
    <source>
        <dbReference type="ARBA" id="ARBA00023136"/>
    </source>
</evidence>
<feature type="domain" description="Amino acid permease/ SLC12A" evidence="6">
    <location>
        <begin position="22"/>
        <end position="417"/>
    </location>
</feature>
<name>A0A810QG55_9FIRM</name>
<dbReference type="GO" id="GO:0055085">
    <property type="term" value="P:transmembrane transport"/>
    <property type="evidence" value="ECO:0007669"/>
    <property type="project" value="InterPro"/>
</dbReference>
<evidence type="ECO:0000256" key="2">
    <source>
        <dbReference type="ARBA" id="ARBA00022692"/>
    </source>
</evidence>
<feature type="transmembrane region" description="Helical" evidence="5">
    <location>
        <begin position="358"/>
        <end position="380"/>
    </location>
</feature>
<dbReference type="GO" id="GO:0016020">
    <property type="term" value="C:membrane"/>
    <property type="evidence" value="ECO:0007669"/>
    <property type="project" value="UniProtKB-SubCell"/>
</dbReference>
<feature type="transmembrane region" description="Helical" evidence="5">
    <location>
        <begin position="193"/>
        <end position="215"/>
    </location>
</feature>
<evidence type="ECO:0000313" key="7">
    <source>
        <dbReference type="EMBL" id="BCK84571.1"/>
    </source>
</evidence>
<feature type="transmembrane region" description="Helical" evidence="5">
    <location>
        <begin position="44"/>
        <end position="63"/>
    </location>
</feature>
<keyword evidence="2 5" id="KW-0812">Transmembrane</keyword>
<feature type="transmembrane region" description="Helical" evidence="5">
    <location>
        <begin position="83"/>
        <end position="102"/>
    </location>
</feature>
<reference evidence="7" key="1">
    <citation type="submission" date="2020-09" db="EMBL/GenBank/DDBJ databases">
        <title>New species isolated from human feces.</title>
        <authorList>
            <person name="Kitahara M."/>
            <person name="Shigeno Y."/>
            <person name="Shime M."/>
            <person name="Matsumoto Y."/>
            <person name="Nakamura S."/>
            <person name="Motooka D."/>
            <person name="Fukuoka S."/>
            <person name="Nishikawa H."/>
            <person name="Benno Y."/>
        </authorList>
    </citation>
    <scope>NUCLEOTIDE SEQUENCE</scope>
    <source>
        <strain evidence="7">MM59</strain>
    </source>
</reference>
<sequence length="488" mass="52370">MSNEHTKLKRALGFSASYGAAVGLVVSGTAMFSVSSVAASAGHATFISAAIGMIPMMVAAFAFGELTAMIPGGGMVSDYTSPALGRFWATFAVLSGYVMLIACDGGTQLVMGGLTLEEVSGIPQWAVSLTLLAIALLVNIFDVGMYGKVEGVVTIIMMIIYFAMAILGAAGTGEAMGAAVAIPENAGFLPEGGWSAVFGSVGTAVWFFIGFEFACPMAEENKKPYKNIPYALISGLITIYIVDVIFTYGAVKYTDLSVMAASATPQVDASVAMLGQVGGMTMSILTILASFTTANAYMAALPRMLYGMARENLVPKFFGNLHPKYRVPMWGLVFTVFLMLLTTVYITIQGGSSDVITMFINMACITWLVTYCIAMIDVLVLRKKYPDFPRLWKAPAAKIVMPIGILGAVYAISTLAYVLPQACVVMAIVAIYAFVWNKAHKIPVNETVPLETYVNRVRERSEYLPVWDEAVVEWMNQRASTQKSSSHD</sequence>
<proteinExistence type="predicted"/>
<evidence type="ECO:0000256" key="5">
    <source>
        <dbReference type="SAM" id="Phobius"/>
    </source>
</evidence>
<feature type="transmembrane region" description="Helical" evidence="5">
    <location>
        <begin position="392"/>
        <end position="412"/>
    </location>
</feature>
<dbReference type="AlphaFoldDB" id="A0A810QG55"/>
<dbReference type="PANTHER" id="PTHR42770:SF12">
    <property type="entry name" value="AMINO ACID TRANSPORTER"/>
    <property type="match status" value="1"/>
</dbReference>
<dbReference type="RefSeq" id="WP_213543217.1">
    <property type="nucleotide sequence ID" value="NZ_AP023420.1"/>
</dbReference>
<feature type="transmembrane region" description="Helical" evidence="5">
    <location>
        <begin position="418"/>
        <end position="436"/>
    </location>
</feature>
<evidence type="ECO:0000256" key="1">
    <source>
        <dbReference type="ARBA" id="ARBA00004141"/>
    </source>
</evidence>
<dbReference type="Gene3D" id="1.20.1740.10">
    <property type="entry name" value="Amino acid/polyamine transporter I"/>
    <property type="match status" value="1"/>
</dbReference>
<keyword evidence="4 5" id="KW-0472">Membrane</keyword>
<evidence type="ECO:0000313" key="8">
    <source>
        <dbReference type="Proteomes" id="UP000679848"/>
    </source>
</evidence>
<dbReference type="EMBL" id="AP023420">
    <property type="protein sequence ID" value="BCK84571.1"/>
    <property type="molecule type" value="Genomic_DNA"/>
</dbReference>
<feature type="transmembrane region" description="Helical" evidence="5">
    <location>
        <begin position="227"/>
        <end position="251"/>
    </location>
</feature>
<dbReference type="KEGG" id="pfaa:MM59RIKEN_18900"/>